<dbReference type="Pfam" id="PF20009">
    <property type="entry name" value="GEVED"/>
    <property type="match status" value="1"/>
</dbReference>
<dbReference type="Gene3D" id="3.40.390.10">
    <property type="entry name" value="Collagenase (Catalytic Domain)"/>
    <property type="match status" value="1"/>
</dbReference>
<evidence type="ECO:0000313" key="4">
    <source>
        <dbReference type="Proteomes" id="UP001501410"/>
    </source>
</evidence>
<accession>A0ABP8N0N7</accession>
<dbReference type="NCBIfam" id="TIGR04183">
    <property type="entry name" value="Por_Secre_tail"/>
    <property type="match status" value="1"/>
</dbReference>
<evidence type="ECO:0000313" key="3">
    <source>
        <dbReference type="EMBL" id="GAA4457416.1"/>
    </source>
</evidence>
<dbReference type="InterPro" id="IPR026444">
    <property type="entry name" value="Secre_tail"/>
</dbReference>
<gene>
    <name evidence="3" type="ORF">GCM10023092_24240</name>
</gene>
<dbReference type="InterPro" id="IPR024079">
    <property type="entry name" value="MetalloPept_cat_dom_sf"/>
</dbReference>
<proteinExistence type="predicted"/>
<dbReference type="InterPro" id="IPR007110">
    <property type="entry name" value="Ig-like_dom"/>
</dbReference>
<keyword evidence="4" id="KW-1185">Reference proteome</keyword>
<organism evidence="3 4">
    <name type="scientific">Rurimicrobium arvi</name>
    <dbReference type="NCBI Taxonomy" id="2049916"/>
    <lineage>
        <taxon>Bacteria</taxon>
        <taxon>Pseudomonadati</taxon>
        <taxon>Bacteroidota</taxon>
        <taxon>Chitinophagia</taxon>
        <taxon>Chitinophagales</taxon>
        <taxon>Chitinophagaceae</taxon>
        <taxon>Rurimicrobium</taxon>
    </lineage>
</organism>
<reference evidence="4" key="1">
    <citation type="journal article" date="2019" name="Int. J. Syst. Evol. Microbiol.">
        <title>The Global Catalogue of Microorganisms (GCM) 10K type strain sequencing project: providing services to taxonomists for standard genome sequencing and annotation.</title>
        <authorList>
            <consortium name="The Broad Institute Genomics Platform"/>
            <consortium name="The Broad Institute Genome Sequencing Center for Infectious Disease"/>
            <person name="Wu L."/>
            <person name="Ma J."/>
        </authorList>
    </citation>
    <scope>NUCLEOTIDE SEQUENCE [LARGE SCALE GENOMIC DNA]</scope>
    <source>
        <strain evidence="4">JCM 31921</strain>
    </source>
</reference>
<dbReference type="Pfam" id="PF19081">
    <property type="entry name" value="Ig_7"/>
    <property type="match status" value="17"/>
</dbReference>
<dbReference type="PROSITE" id="PS50835">
    <property type="entry name" value="IG_LIKE"/>
    <property type="match status" value="1"/>
</dbReference>
<dbReference type="Gene3D" id="2.60.40.10">
    <property type="entry name" value="Immunoglobulins"/>
    <property type="match status" value="1"/>
</dbReference>
<dbReference type="InterPro" id="IPR008754">
    <property type="entry name" value="Peptidase_M43"/>
</dbReference>
<name>A0ABP8N0N7_9BACT</name>
<protein>
    <recommendedName>
        <fullName evidence="2">Ig-like domain-containing protein</fullName>
    </recommendedName>
</protein>
<sequence>MKKLLLSFLTVLCALPMMAQHVDPCGFDAVHQRLRTADKRYDSAVRQHDDRWIKYSALVSSALLTYTSAGYVYEIPTVVHVIHTGDTVGSSYNPDSTKIAQMIDYMNNAYAAQSPFPDTAHGGCRIPLKFVLAKRSPTGASTNGIVRVNGSSLSGYTAYGANAATTTGVDPQNIMALSRWPPADYYNVYSVNKIDGNDLYSTGGIAGFAYFPGTPYIDGMIVAASQIKSGSTTVSHEFGHAFSLYHTFEGDAGGTTCPSTTSCSTTGDLVCDTEPHIRESSAFPSTWCPPTDVNSCTGLSYNNTQYNIMDYTTCPPNRFTAGQRTRVLNTLDNERVGYKTSLGLTAPSGTIATAACIPSVGTLAVNIGPVVVEFNGMKVWTGDSYLENAGYVDHAYNQQTTVKKGSSYTLNVTTAVNVQNVRAFIDMNNDGDFSDAGEQVFSHNGTTTSEVHSGSITIPSSITTCTYLRMRVVSVYSGATPSDYACGPYTYGQAEDYGIYVVSDTPTATTPIAYCAGATATALTATGSNLKWYTAATGGTGSSTAPTPSTASAGSTTYYVTQSGDASATCESDRKAIVVNITTAPAAPAVTSPVAYCAGASASALSATGTSLLWYTSASGGVGSSTAPTPSTATAGSTTYYVSQTTGGCESPRAAIVVNVNAIPSAPTVTSPVALCLSSTASALTATGTGLLWYSAATGGSGSTTAPTPSTAAIGSTNYYVSQTVSGCESPRATITVNVVSSVAAPTVSSPVNYCVGASSSALTATGTGLLWYSAATGGTGSATAPTPSTASAGTTTYYVSQTVSGCESPRASITVNVNSIPSAPTVSSPVTYCAGATPSALTASGTGLLWYTAATGGSGATTAPTPSTVSAGTTNYYVSQTVSGCESPRANIAVTVNSLPAAPSVTSPVTYCAGATATALSATGSGLLWYSVATGGTGSATAPTPSTASAGTTNYYVSQTVSGCEGSRATIAVTVNSVPSMPSVSSPVTYCLGFSASALTATGTGLLWYTAATGGSGSATAPTPSTATAGSTNYYVSQTVSGCESPRATLTATVYSAMTAPSATATINYCIGATASALTASGTNLRWYTVATGGTASTTAPTPSTAATGTTTYYVSQSADASGSCESGRTAIAVTVNPLPTAPTVTSPVNFCNAATASALSATKTSATDTLKWYTAASGGTASTTAPTPSTASTGVTYYYVSQVNVYGCEGARTQIQTNINPRPDSVIISPLSSTTFCNGDSVTLKVSAKVNMAAGTTAFYTAYGQSDGTKSCNCPSGYAIAGYNGRTGDILDGFKFICVPINRYGVIGSGFDSTALNGGLGGGPNGPYSFSSGTFLVGLNAAQTGFSGGYYLSGIQAQGQTLSYISSAGDPTSSPTTLTSIYGAFSPWTSGTIWVPAGHVATGMLSGTLGYSSSVALNYTPVGAFSYTYSWSTSDTADQIKVKTGGTYTVTATNSLGCSRTSSGTVVTVNPIPAAPTVTTPITYCQGSSSAVLTASKGATDTLLWYGAATGGTASYFTPTPSTASAGTTNYWVSVKSAAGCEGSRSSISVVVNAKPGNPTVSSPVTYCQDDAATALTATKSGSTDTLLWYTAATGGTGSVTAPTPVTSAAGSTTYYVSEKSTANCESNRASLNVVVNAKPSSPTVSAVTYCQGATAVALTATRAATTDTLYWYTAATGGTGTTTAPTPSTASAGTTTYYVSERNTNRCESPRVALTVTVNATPAAPTVTTPVNLCIGGATAALTATGTSLKWYSFAAGGTGSTTAPTPSTTVAGTTIYYVSQTNASGCEGSRAAITVTINSLPVAPTVVSPVTYCQGTTAVALTATKPSATDTLYWYTTATGGTGSSTAPVPATATTGTTVYYVSAKSQYGCEGTLRAALSVNVNPTPSAPSVTTPVIYCQNATATTLSASKVSVSDTLKWYTVATGGTGSVTTPVPSTATAGTTSYYVSLKNTFGCEGPRSTITVTVNPLPATPTVTSPVNLCLGGSSSALTATGTGLLWYTSLTGTGSSTAPTPATSPTGTTVYYVTQTDPSTGCESQKASISVVVNPLPAAPTVTSPLNLCQGSVAGALTATGTNLKWYTSATGGTGSTTAPVPSTTVLGTTNYYVSQTSSVGCEGSRAVIAVVVQPLPTVTITPKDLPGFFYCAGKTVTLKATASATVTYQWYRESTALTGATYDTLAAGTKNNFKVVVTSIYGCKGEATVFVQPDTTTLPTMSPTEAYICEEGSTLLYCHPGYTGFVFDWIQDGVSMTPATPKSNTRIVNQAGTYKVTVTNLYGCVNTTNTATVYLYPKPVKPLIVASGTTLSLTPTSGYIHYQWYRNGSPIFSAIADHYTYTSDGKYHAQVTDANGCLAYSDTLNVTNTSVQQIAGTDKSIRVYPNPTSGMLQIESPVKVNAELSDMMGRRMIYQENASSINLVNLPDATYILRIFDENRQLISIDKINKITQ</sequence>
<evidence type="ECO:0000259" key="2">
    <source>
        <dbReference type="PROSITE" id="PS50835"/>
    </source>
</evidence>
<feature type="signal peptide" evidence="1">
    <location>
        <begin position="1"/>
        <end position="19"/>
    </location>
</feature>
<dbReference type="InterPro" id="IPR013783">
    <property type="entry name" value="Ig-like_fold"/>
</dbReference>
<dbReference type="SUPFAM" id="SSF55486">
    <property type="entry name" value="Metalloproteases ('zincins'), catalytic domain"/>
    <property type="match status" value="1"/>
</dbReference>
<keyword evidence="1" id="KW-0732">Signal</keyword>
<evidence type="ECO:0000256" key="1">
    <source>
        <dbReference type="SAM" id="SignalP"/>
    </source>
</evidence>
<dbReference type="InterPro" id="IPR045474">
    <property type="entry name" value="GEVED"/>
</dbReference>
<feature type="chain" id="PRO_5047361855" description="Ig-like domain-containing protein" evidence="1">
    <location>
        <begin position="20"/>
        <end position="2451"/>
    </location>
</feature>
<dbReference type="EMBL" id="BAABEZ010000022">
    <property type="protein sequence ID" value="GAA4457416.1"/>
    <property type="molecule type" value="Genomic_DNA"/>
</dbReference>
<comment type="caution">
    <text evidence="3">The sequence shown here is derived from an EMBL/GenBank/DDBJ whole genome shotgun (WGS) entry which is preliminary data.</text>
</comment>
<dbReference type="InterPro" id="IPR044023">
    <property type="entry name" value="Ig_7"/>
</dbReference>
<dbReference type="RefSeq" id="WP_344827458.1">
    <property type="nucleotide sequence ID" value="NZ_BAABEZ010000022.1"/>
</dbReference>
<dbReference type="Pfam" id="PF05572">
    <property type="entry name" value="Peptidase_M43"/>
    <property type="match status" value="1"/>
</dbReference>
<dbReference type="Proteomes" id="UP001501410">
    <property type="component" value="Unassembled WGS sequence"/>
</dbReference>
<dbReference type="Pfam" id="PF18962">
    <property type="entry name" value="Por_Secre_tail"/>
    <property type="match status" value="1"/>
</dbReference>
<feature type="domain" description="Ig-like" evidence="2">
    <location>
        <begin position="2211"/>
        <end position="2292"/>
    </location>
</feature>